<evidence type="ECO:0000259" key="1">
    <source>
        <dbReference type="Pfam" id="PF23307"/>
    </source>
</evidence>
<reference evidence="3" key="1">
    <citation type="submission" date="2025-08" db="UniProtKB">
        <authorList>
            <consortium name="RefSeq"/>
        </authorList>
    </citation>
    <scope>IDENTIFICATION</scope>
    <source>
        <tissue evidence="3">Muscle</tissue>
    </source>
</reference>
<name>A0A6I9N5T5_9TELE</name>
<dbReference type="GO" id="GO:0019887">
    <property type="term" value="F:protein kinase regulator activity"/>
    <property type="evidence" value="ECO:0007669"/>
    <property type="project" value="TreeGrafter"/>
</dbReference>
<dbReference type="SUPFAM" id="SSF47769">
    <property type="entry name" value="SAM/Pointed domain"/>
    <property type="match status" value="1"/>
</dbReference>
<dbReference type="InterPro" id="IPR013761">
    <property type="entry name" value="SAM/pointed_sf"/>
</dbReference>
<dbReference type="PANTHER" id="PTHR24116:SF2">
    <property type="entry name" value="KINASE D-INTERACTING SUBSTRATE OF 220 KDA B"/>
    <property type="match status" value="1"/>
</dbReference>
<dbReference type="OrthoDB" id="6084525at2759"/>
<accession>A0A6I9N5T5</accession>
<dbReference type="Pfam" id="PF23307">
    <property type="entry name" value="SAM_KIDINS220"/>
    <property type="match status" value="1"/>
</dbReference>
<sequence>MQGSIPPVLLSSMTTEGVCERVHLIEGIDQSMMGNYSATIRKANVNGRVLTQCNIDELKKEMNMNFGDWQLFRASVRKNSSHKIRFYGTKHTFQRSPYVRDGN</sequence>
<gene>
    <name evidence="3" type="primary">LOC104945686</name>
</gene>
<organism evidence="2 3">
    <name type="scientific">Notothenia coriiceps</name>
    <name type="common">black rockcod</name>
    <dbReference type="NCBI Taxonomy" id="8208"/>
    <lineage>
        <taxon>Eukaryota</taxon>
        <taxon>Metazoa</taxon>
        <taxon>Chordata</taxon>
        <taxon>Craniata</taxon>
        <taxon>Vertebrata</taxon>
        <taxon>Euteleostomi</taxon>
        <taxon>Actinopterygii</taxon>
        <taxon>Neopterygii</taxon>
        <taxon>Teleostei</taxon>
        <taxon>Neoteleostei</taxon>
        <taxon>Acanthomorphata</taxon>
        <taxon>Eupercaria</taxon>
        <taxon>Perciformes</taxon>
        <taxon>Notothenioidei</taxon>
        <taxon>Nototheniidae</taxon>
        <taxon>Notothenia</taxon>
    </lineage>
</organism>
<dbReference type="Proteomes" id="UP000504611">
    <property type="component" value="Unplaced"/>
</dbReference>
<evidence type="ECO:0000313" key="3">
    <source>
        <dbReference type="RefSeq" id="XP_010769696.1"/>
    </source>
</evidence>
<evidence type="ECO:0000313" key="2">
    <source>
        <dbReference type="Proteomes" id="UP000504611"/>
    </source>
</evidence>
<dbReference type="GO" id="GO:0030165">
    <property type="term" value="F:PDZ domain binding"/>
    <property type="evidence" value="ECO:0007669"/>
    <property type="project" value="TreeGrafter"/>
</dbReference>
<dbReference type="InterPro" id="IPR057092">
    <property type="entry name" value="SAM_KIDINS220"/>
</dbReference>
<feature type="domain" description="Kinase D-interacting substrate of 220 kDa-like SAM" evidence="1">
    <location>
        <begin position="7"/>
        <end position="79"/>
    </location>
</feature>
<proteinExistence type="predicted"/>
<dbReference type="RefSeq" id="XP_010769696.1">
    <property type="nucleotide sequence ID" value="XM_010771394.1"/>
</dbReference>
<protein>
    <submittedName>
        <fullName evidence="3">Kinase D-interacting substrate of 220 kDa-like</fullName>
    </submittedName>
</protein>
<dbReference type="AlphaFoldDB" id="A0A6I9N5T5"/>
<dbReference type="InterPro" id="IPR052771">
    <property type="entry name" value="Neurotrophin_sig_adaptor"/>
</dbReference>
<keyword evidence="2" id="KW-1185">Reference proteome</keyword>
<dbReference type="GeneID" id="104945686"/>
<dbReference type="PANTHER" id="PTHR24116">
    <property type="entry name" value="KINASE D-INTERACTING SUBSTRATE OF 220 KDA"/>
    <property type="match status" value="1"/>
</dbReference>
<dbReference type="KEGG" id="ncc:104945686"/>